<evidence type="ECO:0000313" key="2">
    <source>
        <dbReference type="Proteomes" id="UP000013782"/>
    </source>
</evidence>
<evidence type="ECO:0000313" key="1">
    <source>
        <dbReference type="EMBL" id="EOH91685.1"/>
    </source>
</evidence>
<keyword evidence="2" id="KW-1185">Reference proteome</keyword>
<reference evidence="1 2" key="1">
    <citation type="submission" date="2013-02" db="EMBL/GenBank/DDBJ databases">
        <title>The Genome Sequence of Enterococcus pallens BAA-351.</title>
        <authorList>
            <consortium name="The Broad Institute Genome Sequencing Platform"/>
            <consortium name="The Broad Institute Genome Sequencing Center for Infectious Disease"/>
            <person name="Earl A.M."/>
            <person name="Gilmore M.S."/>
            <person name="Lebreton F."/>
            <person name="Walker B."/>
            <person name="Young S.K."/>
            <person name="Zeng Q."/>
            <person name="Gargeya S."/>
            <person name="Fitzgerald M."/>
            <person name="Haas B."/>
            <person name="Abouelleil A."/>
            <person name="Alvarado L."/>
            <person name="Arachchi H.M."/>
            <person name="Berlin A.M."/>
            <person name="Chapman S.B."/>
            <person name="Dewar J."/>
            <person name="Goldberg J."/>
            <person name="Griggs A."/>
            <person name="Gujja S."/>
            <person name="Hansen M."/>
            <person name="Howarth C."/>
            <person name="Imamovic A."/>
            <person name="Larimer J."/>
            <person name="McCowan C."/>
            <person name="Murphy C."/>
            <person name="Neiman D."/>
            <person name="Pearson M."/>
            <person name="Priest M."/>
            <person name="Roberts A."/>
            <person name="Saif S."/>
            <person name="Shea T."/>
            <person name="Sisk P."/>
            <person name="Sykes S."/>
            <person name="Wortman J."/>
            <person name="Nusbaum C."/>
            <person name="Birren B."/>
        </authorList>
    </citation>
    <scope>NUCLEOTIDE SEQUENCE [LARGE SCALE GENOMIC DNA]</scope>
    <source>
        <strain evidence="1 2">ATCC BAA-351</strain>
    </source>
</reference>
<name>R2S800_9ENTE</name>
<dbReference type="EMBL" id="AJAQ01000033">
    <property type="protein sequence ID" value="EOH91685.1"/>
    <property type="molecule type" value="Genomic_DNA"/>
</dbReference>
<dbReference type="Proteomes" id="UP000013782">
    <property type="component" value="Unassembled WGS sequence"/>
</dbReference>
<comment type="caution">
    <text evidence="1">The sequence shown here is derived from an EMBL/GenBank/DDBJ whole genome shotgun (WGS) entry which is preliminary data.</text>
</comment>
<accession>R2S800</accession>
<gene>
    <name evidence="1" type="ORF">UAU_02987</name>
</gene>
<dbReference type="HOGENOM" id="CLU_024921_0_0_9"/>
<protein>
    <submittedName>
        <fullName evidence="1">Uncharacterized protein</fullName>
    </submittedName>
</protein>
<organism evidence="1 2">
    <name type="scientific">Enterococcus pallens ATCC BAA-351</name>
    <dbReference type="NCBI Taxonomy" id="1158607"/>
    <lineage>
        <taxon>Bacteria</taxon>
        <taxon>Bacillati</taxon>
        <taxon>Bacillota</taxon>
        <taxon>Bacilli</taxon>
        <taxon>Lactobacillales</taxon>
        <taxon>Enterococcaceae</taxon>
        <taxon>Enterococcus</taxon>
    </lineage>
</organism>
<proteinExistence type="predicted"/>
<dbReference type="RefSeq" id="WP_010757969.1">
    <property type="nucleotide sequence ID" value="NZ_ASWD01000001.1"/>
</dbReference>
<dbReference type="OrthoDB" id="5826790at2"/>
<dbReference type="eggNOG" id="ENOG5032Q0Q">
    <property type="taxonomic scope" value="Bacteria"/>
</dbReference>
<sequence length="684" mass="79501">MKTNSANLTINFEAVDRDFTIYRVDPYDKDTNTEVLKLIAEMPSELMAVSRTKDSKKKGGKLHIYLLFEKNFDKTCLKDIENQTGCFATRIYPAGKGNGFYSNNLAQLLINSLHEKAIKRDYGNGDGMLLYSHPKWTNDYKGEFYRYGIQVKVEFNNIIALPVVTFKRSEKGNFFWDDKHSKMTKMKSVSQNKMEKYEQKEHPEVRNSVPFFSIEDRQKFERSKNGIFVNLLEDIETYLSDYLQVTLREAEPSTKKVVRYKKEKLIERLVNDLEHQTIHFIDLTETKEGSETNRILAKKLQQEIPDLVIKCESKPQIGFNLCYLLPKEEYEKGDLKDPHLAPQPGKVIQHFTRESLSKEKLEKLNGNILNCPEVLMILLELIVKQDIQAHQMNPDRLVLLEGQLPISFVKRTGAKEEVKLVAMTIEKSGTIIFDQIDEETFKKGGDFENPLWCSYEKHLASSKISKEQLWSIETFIQFSNGCTTTVKSTKLLLLPDGQRLHRRLSEVRNSNVPTKHLIEAISNIQQKSNEKIDPHALAEIKEKLMGGLATCHLKDYKDYFTGKTAIGKEMNAEIVKLFGYRLYSNIRAGEFKMEYDPFFNINYFERIDFMYDKNPHYSVGSPKGSTQVKYERANTVREIKYIGEVFPKEFFLKMMEVDFVRIGKLTVWPFPLKYLNTYISEKKL</sequence>
<dbReference type="AlphaFoldDB" id="R2S800"/>
<dbReference type="PATRIC" id="fig|1158607.3.peg.2968"/>